<evidence type="ECO:0000313" key="3">
    <source>
        <dbReference type="Proteomes" id="UP000076798"/>
    </source>
</evidence>
<dbReference type="AlphaFoldDB" id="A0A166FM47"/>
<keyword evidence="1" id="KW-0812">Transmembrane</keyword>
<keyword evidence="3" id="KW-1185">Reference proteome</keyword>
<proteinExistence type="predicted"/>
<organism evidence="2 3">
    <name type="scientific">Sistotremastrum suecicum HHB10207 ss-3</name>
    <dbReference type="NCBI Taxonomy" id="1314776"/>
    <lineage>
        <taxon>Eukaryota</taxon>
        <taxon>Fungi</taxon>
        <taxon>Dikarya</taxon>
        <taxon>Basidiomycota</taxon>
        <taxon>Agaricomycotina</taxon>
        <taxon>Agaricomycetes</taxon>
        <taxon>Sistotremastrales</taxon>
        <taxon>Sistotremastraceae</taxon>
        <taxon>Sistotremastrum</taxon>
    </lineage>
</organism>
<dbReference type="EMBL" id="KV428028">
    <property type="protein sequence ID" value="KZT40798.1"/>
    <property type="molecule type" value="Genomic_DNA"/>
</dbReference>
<gene>
    <name evidence="2" type="ORF">SISSUDRAFT_1031685</name>
</gene>
<evidence type="ECO:0000313" key="2">
    <source>
        <dbReference type="EMBL" id="KZT40798.1"/>
    </source>
</evidence>
<dbReference type="Proteomes" id="UP000076798">
    <property type="component" value="Unassembled WGS sequence"/>
</dbReference>
<evidence type="ECO:0000256" key="1">
    <source>
        <dbReference type="SAM" id="Phobius"/>
    </source>
</evidence>
<feature type="transmembrane region" description="Helical" evidence="1">
    <location>
        <begin position="12"/>
        <end position="31"/>
    </location>
</feature>
<accession>A0A166FM47</accession>
<protein>
    <submittedName>
        <fullName evidence="2">Uncharacterized protein</fullName>
    </submittedName>
</protein>
<name>A0A166FM47_9AGAM</name>
<feature type="transmembrane region" description="Helical" evidence="1">
    <location>
        <begin position="135"/>
        <end position="153"/>
    </location>
</feature>
<keyword evidence="1" id="KW-0472">Membrane</keyword>
<reference evidence="2 3" key="1">
    <citation type="journal article" date="2016" name="Mol. Biol. Evol.">
        <title>Comparative Genomics of Early-Diverging Mushroom-Forming Fungi Provides Insights into the Origins of Lignocellulose Decay Capabilities.</title>
        <authorList>
            <person name="Nagy L.G."/>
            <person name="Riley R."/>
            <person name="Tritt A."/>
            <person name="Adam C."/>
            <person name="Daum C."/>
            <person name="Floudas D."/>
            <person name="Sun H."/>
            <person name="Yadav J.S."/>
            <person name="Pangilinan J."/>
            <person name="Larsson K.H."/>
            <person name="Matsuura K."/>
            <person name="Barry K."/>
            <person name="Labutti K."/>
            <person name="Kuo R."/>
            <person name="Ohm R.A."/>
            <person name="Bhattacharya S.S."/>
            <person name="Shirouzu T."/>
            <person name="Yoshinaga Y."/>
            <person name="Martin F.M."/>
            <person name="Grigoriev I.V."/>
            <person name="Hibbett D.S."/>
        </authorList>
    </citation>
    <scope>NUCLEOTIDE SEQUENCE [LARGE SCALE GENOMIC DNA]</scope>
    <source>
        <strain evidence="2 3">HHB10207 ss-3</strain>
    </source>
</reference>
<sequence length="176" mass="19922">MAGWLRKPDSAVVVSAVTFLVILIDKVYGHLGPRTSGLLGLLGISAIRSLSDVWTVAQLWRSFENFESSSFNAWTPPERHRIDLDRLEADPGVDGLASAPQKAGRVQLHELVFSRDNFSVWIFNAEWSSWKGDTVAFSVLLELSQILIYLLVWQRRSFFYTKTAVYASAKPDRYLE</sequence>
<keyword evidence="1" id="KW-1133">Transmembrane helix</keyword>